<dbReference type="PROSITE" id="PS51371">
    <property type="entry name" value="CBS"/>
    <property type="match status" value="4"/>
</dbReference>
<dbReference type="InterPro" id="IPR051257">
    <property type="entry name" value="Diverse_CBS-Domain"/>
</dbReference>
<dbReference type="AlphaFoldDB" id="A0A0P6X1D3"/>
<accession>A0A0P6X1D3</accession>
<dbReference type="EMBL" id="LGCK01000006">
    <property type="protein sequence ID" value="KPL73165.1"/>
    <property type="molecule type" value="Genomic_DNA"/>
</dbReference>
<evidence type="ECO:0000313" key="4">
    <source>
        <dbReference type="EMBL" id="KPL73165.1"/>
    </source>
</evidence>
<sequence>MKNGIIRNWMSSPVITITPETHLNDARRTMDAEKIRALPVLKDGKLVGIVTRRGLLRTDIPALSDGAWTTDVDLKDAVVADIMTKNPITVPASGPLPKAARVMLENKITALPVVDERREMVGIITTSDIFRFILAELPDLKENLTAKDYMTSHVVTLDPDASLLEAHRLMGAERIRSLPVVEDGELKGIVTRTDLLSNDNSRFLSRNNQEESLKVLTNSVEQIMSTNVITITPETSILEAARLLLENKIHSLPVLDSDKKLAGILTESDLFRMVIQRFF</sequence>
<evidence type="ECO:0000313" key="5">
    <source>
        <dbReference type="Proteomes" id="UP000050430"/>
    </source>
</evidence>
<comment type="caution">
    <text evidence="4">The sequence shown here is derived from an EMBL/GenBank/DDBJ whole genome shotgun (WGS) entry which is preliminary data.</text>
</comment>
<evidence type="ECO:0000259" key="3">
    <source>
        <dbReference type="PROSITE" id="PS51371"/>
    </source>
</evidence>
<dbReference type="PANTHER" id="PTHR43080">
    <property type="entry name" value="CBS DOMAIN-CONTAINING PROTEIN CBSX3, MITOCHONDRIAL"/>
    <property type="match status" value="1"/>
</dbReference>
<dbReference type="SMART" id="SM00116">
    <property type="entry name" value="CBS"/>
    <property type="match status" value="4"/>
</dbReference>
<keyword evidence="5" id="KW-1185">Reference proteome</keyword>
<dbReference type="Pfam" id="PF00571">
    <property type="entry name" value="CBS"/>
    <property type="match status" value="4"/>
</dbReference>
<reference evidence="4 5" key="1">
    <citation type="submission" date="2015-07" db="EMBL/GenBank/DDBJ databases">
        <title>Genome sequence of Leptolinea tardivitalis DSM 16556.</title>
        <authorList>
            <person name="Hemp J."/>
            <person name="Ward L.M."/>
            <person name="Pace L.A."/>
            <person name="Fischer W.W."/>
        </authorList>
    </citation>
    <scope>NUCLEOTIDE SEQUENCE [LARGE SCALE GENOMIC DNA]</scope>
    <source>
        <strain evidence="4 5">YMTK-2</strain>
    </source>
</reference>
<feature type="domain" description="CBS" evidence="3">
    <location>
        <begin position="83"/>
        <end position="140"/>
    </location>
</feature>
<feature type="domain" description="CBS" evidence="3">
    <location>
        <begin position="150"/>
        <end position="210"/>
    </location>
</feature>
<keyword evidence="1 2" id="KW-0129">CBS domain</keyword>
<evidence type="ECO:0000256" key="2">
    <source>
        <dbReference type="PROSITE-ProRule" id="PRU00703"/>
    </source>
</evidence>
<dbReference type="OrthoDB" id="9790355at2"/>
<proteinExistence type="predicted"/>
<dbReference type="STRING" id="229920.ADM99_02665"/>
<gene>
    <name evidence="4" type="ORF">ADM99_02665</name>
</gene>
<dbReference type="RefSeq" id="WP_062421549.1">
    <property type="nucleotide sequence ID" value="NZ_BBYA01000009.1"/>
</dbReference>
<organism evidence="4 5">
    <name type="scientific">Leptolinea tardivitalis</name>
    <dbReference type="NCBI Taxonomy" id="229920"/>
    <lineage>
        <taxon>Bacteria</taxon>
        <taxon>Bacillati</taxon>
        <taxon>Chloroflexota</taxon>
        <taxon>Anaerolineae</taxon>
        <taxon>Anaerolineales</taxon>
        <taxon>Anaerolineaceae</taxon>
        <taxon>Leptolinea</taxon>
    </lineage>
</organism>
<evidence type="ECO:0000256" key="1">
    <source>
        <dbReference type="ARBA" id="ARBA00023122"/>
    </source>
</evidence>
<feature type="domain" description="CBS" evidence="3">
    <location>
        <begin position="10"/>
        <end position="66"/>
    </location>
</feature>
<name>A0A0P6X1D3_9CHLR</name>
<feature type="domain" description="CBS" evidence="3">
    <location>
        <begin position="224"/>
        <end position="279"/>
    </location>
</feature>
<protein>
    <recommendedName>
        <fullName evidence="3">CBS domain-containing protein</fullName>
    </recommendedName>
</protein>
<dbReference type="InterPro" id="IPR046342">
    <property type="entry name" value="CBS_dom_sf"/>
</dbReference>
<dbReference type="Gene3D" id="3.10.580.10">
    <property type="entry name" value="CBS-domain"/>
    <property type="match status" value="2"/>
</dbReference>
<dbReference type="InterPro" id="IPR000644">
    <property type="entry name" value="CBS_dom"/>
</dbReference>
<dbReference type="SUPFAM" id="SSF54631">
    <property type="entry name" value="CBS-domain pair"/>
    <property type="match status" value="2"/>
</dbReference>
<dbReference type="CDD" id="cd04584">
    <property type="entry name" value="CBS_pair_AcuB_like"/>
    <property type="match status" value="2"/>
</dbReference>
<dbReference type="PANTHER" id="PTHR43080:SF2">
    <property type="entry name" value="CBS DOMAIN-CONTAINING PROTEIN"/>
    <property type="match status" value="1"/>
</dbReference>
<dbReference type="Proteomes" id="UP000050430">
    <property type="component" value="Unassembled WGS sequence"/>
</dbReference>